<evidence type="ECO:0000313" key="2">
    <source>
        <dbReference type="Proteomes" id="UP000827872"/>
    </source>
</evidence>
<comment type="caution">
    <text evidence="1">The sequence shown here is derived from an EMBL/GenBank/DDBJ whole genome shotgun (WGS) entry which is preliminary data.</text>
</comment>
<sequence>MQIGSVEQQEAVSASENVPVGIKADTKTVTEENVNINIIQKTNSPETTALESSANYDASNEEEQKIEKINSTGMAFQNKQKEVQHRKQDTEIRKKFGLVKEERVHLERIPLLNSVVKMEETEWSSNVPLNDSCQLLEAITVKPGPEEEEMVSETFTYIYISSLHLYCSV</sequence>
<organism evidence="1 2">
    <name type="scientific">Sphaerodactylus townsendi</name>
    <dbReference type="NCBI Taxonomy" id="933632"/>
    <lineage>
        <taxon>Eukaryota</taxon>
        <taxon>Metazoa</taxon>
        <taxon>Chordata</taxon>
        <taxon>Craniata</taxon>
        <taxon>Vertebrata</taxon>
        <taxon>Euteleostomi</taxon>
        <taxon>Lepidosauria</taxon>
        <taxon>Squamata</taxon>
        <taxon>Bifurcata</taxon>
        <taxon>Gekkota</taxon>
        <taxon>Sphaerodactylidae</taxon>
        <taxon>Sphaerodactylus</taxon>
    </lineage>
</organism>
<keyword evidence="2" id="KW-1185">Reference proteome</keyword>
<gene>
    <name evidence="1" type="ORF">K3G42_025712</name>
</gene>
<dbReference type="EMBL" id="CM037618">
    <property type="protein sequence ID" value="KAH8000466.1"/>
    <property type="molecule type" value="Genomic_DNA"/>
</dbReference>
<evidence type="ECO:0000313" key="1">
    <source>
        <dbReference type="EMBL" id="KAH8000466.1"/>
    </source>
</evidence>
<accession>A0ACB8F5S5</accession>
<reference evidence="1" key="1">
    <citation type="submission" date="2021-08" db="EMBL/GenBank/DDBJ databases">
        <title>The first chromosome-level gecko genome reveals the dynamic sex chromosomes of Neotropical dwarf geckos (Sphaerodactylidae: Sphaerodactylus).</title>
        <authorList>
            <person name="Pinto B.J."/>
            <person name="Keating S.E."/>
            <person name="Gamble T."/>
        </authorList>
    </citation>
    <scope>NUCLEOTIDE SEQUENCE</scope>
    <source>
        <strain evidence="1">TG3544</strain>
    </source>
</reference>
<proteinExistence type="predicted"/>
<protein>
    <submittedName>
        <fullName evidence="1">Uncharacterized protein</fullName>
    </submittedName>
</protein>
<name>A0ACB8F5S5_9SAUR</name>
<dbReference type="Proteomes" id="UP000827872">
    <property type="component" value="Linkage Group LG05"/>
</dbReference>